<organism evidence="9 10">
    <name type="scientific">Eremothecium gossypii (strain ATCC 10895 / CBS 109.51 / FGSC 9923 / NRRL Y-1056)</name>
    <name type="common">Yeast</name>
    <name type="synonym">Ashbya gossypii</name>
    <dbReference type="NCBI Taxonomy" id="284811"/>
    <lineage>
        <taxon>Eukaryota</taxon>
        <taxon>Fungi</taxon>
        <taxon>Dikarya</taxon>
        <taxon>Ascomycota</taxon>
        <taxon>Saccharomycotina</taxon>
        <taxon>Saccharomycetes</taxon>
        <taxon>Saccharomycetales</taxon>
        <taxon>Saccharomycetaceae</taxon>
        <taxon>Eremothecium</taxon>
    </lineage>
</organism>
<dbReference type="FunCoup" id="Q75D89">
    <property type="interactions" value="280"/>
</dbReference>
<dbReference type="GeneID" id="4619192"/>
<dbReference type="InParanoid" id="Q75D89"/>
<dbReference type="GO" id="GO:0005664">
    <property type="term" value="C:nuclear origin of replication recognition complex"/>
    <property type="evidence" value="ECO:0007669"/>
    <property type="project" value="EnsemblFungi"/>
</dbReference>
<keyword evidence="7" id="KW-0472">Membrane</keyword>
<sequence>MSVSQVRQSVSEILGLNAQEETPDWNSGRLKRMAATTATLYNVSLNKVMLKQPEEIARCHICAYLAAEKLSEKYEPELQYYREKIPLEPRKTVKLVGLFKQTLWTSSPVRNLNLSPSPKKDGGRLSARDPVELRAELFGTPVKRAGAVTLPGAGELSPTKQLSPSKPMSPVKPSPRRRLAFEDEDEDYEPDASPQPSPRRSIFPGGFEPDPDESEFDSPTKSPFKSPTRSPTKSAQSSPRKKRGEYNQWNMLYKKYYRITPEEIVGLCNQFELPSRVAFQVLDCFGMHATYLVYPAQLVCGLVMLCCFVVHHRKRASDPTIDDYLLKKMCALLRSNSTSDVLEAMKITKELLDGENWYRALKIEYDYYDAADFEQSLAIRLGSMLQNSNVIASTEQFEEWKKKVMLDLSLRDGS</sequence>
<evidence type="ECO:0000256" key="6">
    <source>
        <dbReference type="SAM" id="MobiDB-lite"/>
    </source>
</evidence>
<dbReference type="OrthoDB" id="5367324at2759"/>
<dbReference type="eggNOG" id="ENOG502QS52">
    <property type="taxonomic scope" value="Eukaryota"/>
</dbReference>
<evidence type="ECO:0000256" key="1">
    <source>
        <dbReference type="ARBA" id="ARBA00004123"/>
    </source>
</evidence>
<comment type="subcellular location">
    <subcellularLocation>
        <location evidence="1">Nucleus</location>
    </subcellularLocation>
</comment>
<dbReference type="EMBL" id="AE016815">
    <property type="protein sequence ID" value="AAS50906.1"/>
    <property type="molecule type" value="Genomic_DNA"/>
</dbReference>
<keyword evidence="3" id="KW-0235">DNA replication</keyword>
<keyword evidence="7" id="KW-0812">Transmembrane</keyword>
<dbReference type="PIRSF" id="PIRSF022941">
    <property type="entry name" value="ORC6_fun"/>
    <property type="match status" value="1"/>
</dbReference>
<dbReference type="GO" id="GO:0006267">
    <property type="term" value="P:pre-replicative complex assembly involved in nuclear cell cycle DNA replication"/>
    <property type="evidence" value="ECO:0007669"/>
    <property type="project" value="EnsemblFungi"/>
</dbReference>
<gene>
    <name evidence="9" type="ORF">AGOS_ABR135C</name>
</gene>
<name>Q75D89_EREGS</name>
<dbReference type="InterPro" id="IPR016811">
    <property type="entry name" value="ORC6_fun"/>
</dbReference>
<evidence type="ECO:0000256" key="3">
    <source>
        <dbReference type="ARBA" id="ARBA00022705"/>
    </source>
</evidence>
<evidence type="ECO:0000256" key="7">
    <source>
        <dbReference type="SAM" id="Phobius"/>
    </source>
</evidence>
<evidence type="ECO:0000313" key="10">
    <source>
        <dbReference type="Proteomes" id="UP000000591"/>
    </source>
</evidence>
<dbReference type="GO" id="GO:0031261">
    <property type="term" value="C:DNA replication preinitiation complex"/>
    <property type="evidence" value="ECO:0007669"/>
    <property type="project" value="EnsemblFungi"/>
</dbReference>
<dbReference type="Pfam" id="PF05460">
    <property type="entry name" value="ORC6"/>
    <property type="match status" value="1"/>
</dbReference>
<accession>Q75D89</accession>
<feature type="region of interest" description="Disordered" evidence="6">
    <location>
        <begin position="149"/>
        <end position="243"/>
    </location>
</feature>
<dbReference type="HOGENOM" id="CLU_660677_0_0_1"/>
<evidence type="ECO:0000256" key="2">
    <source>
        <dbReference type="ARBA" id="ARBA00010840"/>
    </source>
</evidence>
<dbReference type="AlphaFoldDB" id="Q75D89"/>
<evidence type="ECO:0000256" key="4">
    <source>
        <dbReference type="ARBA" id="ARBA00023125"/>
    </source>
</evidence>
<dbReference type="GO" id="GO:0005656">
    <property type="term" value="C:nuclear pre-replicative complex"/>
    <property type="evidence" value="ECO:0007669"/>
    <property type="project" value="EnsemblFungi"/>
</dbReference>
<keyword evidence="5" id="KW-0539">Nucleus</keyword>
<evidence type="ECO:0000256" key="5">
    <source>
        <dbReference type="ARBA" id="ARBA00023242"/>
    </source>
</evidence>
<reference evidence="9 10" key="1">
    <citation type="journal article" date="2004" name="Science">
        <title>The Ashbya gossypii genome as a tool for mapping the ancient Saccharomyces cerevisiae genome.</title>
        <authorList>
            <person name="Dietrich F.S."/>
            <person name="Voegeli S."/>
            <person name="Brachat S."/>
            <person name="Lerch A."/>
            <person name="Gates K."/>
            <person name="Steiner S."/>
            <person name="Mohr C."/>
            <person name="Pohlmann R."/>
            <person name="Luedi P."/>
            <person name="Choi S."/>
            <person name="Wing R.A."/>
            <person name="Flavier A."/>
            <person name="Gaffney T.D."/>
            <person name="Philippsen P."/>
        </authorList>
    </citation>
    <scope>NUCLEOTIDE SEQUENCE [LARGE SCALE GENOMIC DNA]</scope>
    <source>
        <strain evidence="10">ATCC 10895 / CBS 109.51 / FGSC 9923 / NRRL Y-1056</strain>
    </source>
</reference>
<feature type="domain" description="ORC6 first cyclin-like" evidence="8">
    <location>
        <begin position="23"/>
        <end position="107"/>
    </location>
</feature>
<dbReference type="GO" id="GO:0006270">
    <property type="term" value="P:DNA replication initiation"/>
    <property type="evidence" value="ECO:0007669"/>
    <property type="project" value="EnsemblFungi"/>
</dbReference>
<comment type="similarity">
    <text evidence="2">Belongs to the ORC6 family.</text>
</comment>
<keyword evidence="4" id="KW-0238">DNA-binding</keyword>
<feature type="compositionally biased region" description="Polar residues" evidence="6">
    <location>
        <begin position="217"/>
        <end position="238"/>
    </location>
</feature>
<dbReference type="Proteomes" id="UP000000591">
    <property type="component" value="Chromosome II"/>
</dbReference>
<dbReference type="KEGG" id="ago:AGOS_ABR135C"/>
<dbReference type="CDD" id="cd11583">
    <property type="entry name" value="Orc6_mid"/>
    <property type="match status" value="1"/>
</dbReference>
<protein>
    <submittedName>
        <fullName evidence="9">ABR135Cp</fullName>
    </submittedName>
</protein>
<evidence type="ECO:0000259" key="8">
    <source>
        <dbReference type="Pfam" id="PF05460"/>
    </source>
</evidence>
<dbReference type="GO" id="GO:0030466">
    <property type="term" value="P:silent mating-type cassette heterochromatin formation"/>
    <property type="evidence" value="ECO:0007669"/>
    <property type="project" value="EnsemblFungi"/>
</dbReference>
<dbReference type="STRING" id="284811.Q75D89"/>
<keyword evidence="7" id="KW-1133">Transmembrane helix</keyword>
<evidence type="ECO:0000313" key="9">
    <source>
        <dbReference type="EMBL" id="AAS50906.1"/>
    </source>
</evidence>
<reference evidence="10" key="2">
    <citation type="journal article" date="2013" name="G3 (Bethesda)">
        <title>Genomes of Ashbya fungi isolated from insects reveal four mating-type loci, numerous translocations, lack of transposons, and distinct gene duplications.</title>
        <authorList>
            <person name="Dietrich F.S."/>
            <person name="Voegeli S."/>
            <person name="Kuo S."/>
            <person name="Philippsen P."/>
        </authorList>
    </citation>
    <scope>GENOME REANNOTATION</scope>
    <source>
        <strain evidence="10">ATCC 10895 / CBS 109.51 / FGSC 9923 / NRRL Y-1056</strain>
    </source>
</reference>
<dbReference type="OMA" id="ARYHICA"/>
<dbReference type="GO" id="GO:0003688">
    <property type="term" value="F:DNA replication origin binding"/>
    <property type="evidence" value="ECO:0007669"/>
    <property type="project" value="EnsemblFungi"/>
</dbReference>
<keyword evidence="10" id="KW-1185">Reference proteome</keyword>
<dbReference type="RefSeq" id="NP_983082.1">
    <property type="nucleotide sequence ID" value="NM_208435.1"/>
</dbReference>
<proteinExistence type="inferred from homology"/>
<dbReference type="InterPro" id="IPR008721">
    <property type="entry name" value="ORC6_cyclin_first"/>
</dbReference>
<feature type="transmembrane region" description="Helical" evidence="7">
    <location>
        <begin position="291"/>
        <end position="310"/>
    </location>
</feature>